<dbReference type="GO" id="GO:0005886">
    <property type="term" value="C:plasma membrane"/>
    <property type="evidence" value="ECO:0007669"/>
    <property type="project" value="UniProtKB-SubCell"/>
</dbReference>
<evidence type="ECO:0000256" key="8">
    <source>
        <dbReference type="SAM" id="Phobius"/>
    </source>
</evidence>
<dbReference type="InterPro" id="IPR024791">
    <property type="entry name" value="Cyt_c/ubiquinol_Oxase_su3"/>
</dbReference>
<dbReference type="InterPro" id="IPR035973">
    <property type="entry name" value="Cyt_c_oxidase_su3-like_sf"/>
</dbReference>
<dbReference type="PROSITE" id="PS50253">
    <property type="entry name" value="COX3"/>
    <property type="match status" value="1"/>
</dbReference>
<reference evidence="10 11" key="1">
    <citation type="submission" date="2017-11" db="EMBL/GenBank/DDBJ databases">
        <title>Evolution of Phototrophy in the Chloroflexi Phylum Driven by Horizontal Gene Transfer.</title>
        <authorList>
            <person name="Ward L.M."/>
            <person name="Hemp J."/>
            <person name="Shih P.M."/>
            <person name="Mcglynn S.E."/>
            <person name="Fischer W."/>
        </authorList>
    </citation>
    <scope>NUCLEOTIDE SEQUENCE [LARGE SCALE GENOMIC DNA]</scope>
    <source>
        <strain evidence="10">JP3_7</strain>
    </source>
</reference>
<dbReference type="FunFam" id="1.20.120.80:FF:000001">
    <property type="entry name" value="Cytochrome (Ubi)quinol oxidase subunit III"/>
    <property type="match status" value="1"/>
</dbReference>
<name>A0A2M8QBI4_9CHLR</name>
<dbReference type="PANTHER" id="PTHR11403">
    <property type="entry name" value="CYTOCHROME C OXIDASE SUBUNIT III"/>
    <property type="match status" value="1"/>
</dbReference>
<dbReference type="PANTHER" id="PTHR11403:SF2">
    <property type="entry name" value="CYTOCHROME BO(3) UBIQUINOL OXIDASE SUBUNIT 3"/>
    <property type="match status" value="1"/>
</dbReference>
<comment type="similarity">
    <text evidence="2 7">Belongs to the cytochrome c oxidase subunit 3 family.</text>
</comment>
<evidence type="ECO:0000259" key="9">
    <source>
        <dbReference type="PROSITE" id="PS50253"/>
    </source>
</evidence>
<dbReference type="InterPro" id="IPR000298">
    <property type="entry name" value="Cyt_c_oxidase-like_su3"/>
</dbReference>
<dbReference type="Proteomes" id="UP000230790">
    <property type="component" value="Unassembled WGS sequence"/>
</dbReference>
<keyword evidence="6 8" id="KW-0472">Membrane</keyword>
<gene>
    <name evidence="10" type="ORF">CUN48_10280</name>
</gene>
<dbReference type="AlphaFoldDB" id="A0A2M8QBI4"/>
<evidence type="ECO:0000256" key="2">
    <source>
        <dbReference type="ARBA" id="ARBA00010581"/>
    </source>
</evidence>
<evidence type="ECO:0000256" key="5">
    <source>
        <dbReference type="ARBA" id="ARBA00022989"/>
    </source>
</evidence>
<keyword evidence="3" id="KW-1003">Cell membrane</keyword>
<sequence length="218" mass="24515">MDCNLPPPIALIKSRAMSQTTFAPRPISAEAAHANENRKFGMWLFLSSELLIFAGLIGAFVLTRRNAFQNGLEWWEPNAFSLALVSINTFILLASSLMVVLGIEAIRVDHLRKLQRYLILTAILGAMFLGGQAIEYSLLIFEEGHSFADPFGTAFFTLTGIHGLHVFVGVLWCLMTLLVARRGTFSSYNYTTVEIFGLYWHFVDLIWVIIFTVVYLTN</sequence>
<dbReference type="Gene3D" id="1.20.120.80">
    <property type="entry name" value="Cytochrome c oxidase, subunit III, four-helix bundle"/>
    <property type="match status" value="1"/>
</dbReference>
<dbReference type="CDD" id="cd00386">
    <property type="entry name" value="Heme_Cu_Oxidase_III_like"/>
    <property type="match status" value="1"/>
</dbReference>
<dbReference type="SUPFAM" id="SSF81452">
    <property type="entry name" value="Cytochrome c oxidase subunit III-like"/>
    <property type="match status" value="1"/>
</dbReference>
<evidence type="ECO:0000256" key="7">
    <source>
        <dbReference type="RuleBase" id="RU003376"/>
    </source>
</evidence>
<feature type="transmembrane region" description="Helical" evidence="8">
    <location>
        <begin position="117"/>
        <end position="134"/>
    </location>
</feature>
<organism evidence="10 11">
    <name type="scientific">Candidatus Thermofonsia Clade 3 bacterium</name>
    <dbReference type="NCBI Taxonomy" id="2364212"/>
    <lineage>
        <taxon>Bacteria</taxon>
        <taxon>Bacillati</taxon>
        <taxon>Chloroflexota</taxon>
        <taxon>Candidatus Thermofontia</taxon>
        <taxon>Candidatus Thermofonsia Clade 3</taxon>
    </lineage>
</organism>
<evidence type="ECO:0000256" key="6">
    <source>
        <dbReference type="ARBA" id="ARBA00023136"/>
    </source>
</evidence>
<dbReference type="EMBL" id="PGTN01000066">
    <property type="protein sequence ID" value="PJF47130.1"/>
    <property type="molecule type" value="Genomic_DNA"/>
</dbReference>
<feature type="transmembrane region" description="Helical" evidence="8">
    <location>
        <begin position="192"/>
        <end position="216"/>
    </location>
</feature>
<feature type="transmembrane region" description="Helical" evidence="8">
    <location>
        <begin position="82"/>
        <end position="105"/>
    </location>
</feature>
<keyword evidence="5 8" id="KW-1133">Transmembrane helix</keyword>
<evidence type="ECO:0000313" key="11">
    <source>
        <dbReference type="Proteomes" id="UP000230790"/>
    </source>
</evidence>
<dbReference type="InterPro" id="IPR013833">
    <property type="entry name" value="Cyt_c_oxidase_su3_a-hlx"/>
</dbReference>
<feature type="transmembrane region" description="Helical" evidence="8">
    <location>
        <begin position="154"/>
        <end position="180"/>
    </location>
</feature>
<feature type="transmembrane region" description="Helical" evidence="8">
    <location>
        <begin position="43"/>
        <end position="62"/>
    </location>
</feature>
<evidence type="ECO:0000256" key="3">
    <source>
        <dbReference type="ARBA" id="ARBA00022475"/>
    </source>
</evidence>
<dbReference type="Pfam" id="PF00510">
    <property type="entry name" value="COX3"/>
    <property type="match status" value="1"/>
</dbReference>
<keyword evidence="4 7" id="KW-0812">Transmembrane</keyword>
<proteinExistence type="inferred from homology"/>
<evidence type="ECO:0000313" key="10">
    <source>
        <dbReference type="EMBL" id="PJF47130.1"/>
    </source>
</evidence>
<accession>A0A2M8QBI4</accession>
<comment type="subcellular location">
    <subcellularLocation>
        <location evidence="1 7">Cell membrane</location>
        <topology evidence="1 7">Multi-pass membrane protein</topology>
    </subcellularLocation>
</comment>
<comment type="caution">
    <text evidence="10">The sequence shown here is derived from an EMBL/GenBank/DDBJ whole genome shotgun (WGS) entry which is preliminary data.</text>
</comment>
<evidence type="ECO:0000256" key="4">
    <source>
        <dbReference type="ARBA" id="ARBA00022692"/>
    </source>
</evidence>
<feature type="domain" description="Heme-copper oxidase subunit III family profile" evidence="9">
    <location>
        <begin position="17"/>
        <end position="218"/>
    </location>
</feature>
<dbReference type="GO" id="GO:0004129">
    <property type="term" value="F:cytochrome-c oxidase activity"/>
    <property type="evidence" value="ECO:0007669"/>
    <property type="project" value="InterPro"/>
</dbReference>
<dbReference type="GO" id="GO:0019646">
    <property type="term" value="P:aerobic electron transport chain"/>
    <property type="evidence" value="ECO:0007669"/>
    <property type="project" value="InterPro"/>
</dbReference>
<protein>
    <submittedName>
        <fullName evidence="10">Cytochrome oxidase subunit III</fullName>
    </submittedName>
</protein>
<evidence type="ECO:0000256" key="1">
    <source>
        <dbReference type="ARBA" id="ARBA00004651"/>
    </source>
</evidence>